<dbReference type="Proteomes" id="UP001241656">
    <property type="component" value="Chromosome"/>
</dbReference>
<dbReference type="InterPro" id="IPR041394">
    <property type="entry name" value="HEPN_Cthe2314"/>
</dbReference>
<evidence type="ECO:0000259" key="1">
    <source>
        <dbReference type="Pfam" id="PF18730"/>
    </source>
</evidence>
<organism evidence="2 3">
    <name type="scientific">Chryseobacterium gotjawalense</name>
    <dbReference type="NCBI Taxonomy" id="3042315"/>
    <lineage>
        <taxon>Bacteria</taxon>
        <taxon>Pseudomonadati</taxon>
        <taxon>Bacteroidota</taxon>
        <taxon>Flavobacteriia</taxon>
        <taxon>Flavobacteriales</taxon>
        <taxon>Weeksellaceae</taxon>
        <taxon>Chryseobacterium group</taxon>
        <taxon>Chryseobacterium</taxon>
    </lineage>
</organism>
<proteinExistence type="predicted"/>
<protein>
    <submittedName>
        <fullName evidence="2">Cthe_2314 family HEPN domain-containing protein</fullName>
    </submittedName>
</protein>
<dbReference type="Pfam" id="PF18730">
    <property type="entry name" value="HEPN_Cthe2314"/>
    <property type="match status" value="1"/>
</dbReference>
<reference evidence="2 3" key="1">
    <citation type="submission" date="2023-05" db="EMBL/GenBank/DDBJ databases">
        <title>Genomic insight into Chryseobacterium sp. wdc7 isolated forest soil (Gotjawal).</title>
        <authorList>
            <person name="Park S.-J."/>
        </authorList>
    </citation>
    <scope>NUCLEOTIDE SEQUENCE [LARGE SCALE GENOMIC DNA]</scope>
    <source>
        <strain evidence="3">wdc7</strain>
    </source>
</reference>
<evidence type="ECO:0000313" key="2">
    <source>
        <dbReference type="EMBL" id="WHF50994.1"/>
    </source>
</evidence>
<dbReference type="EMBL" id="CP124855">
    <property type="protein sequence ID" value="WHF50994.1"/>
    <property type="molecule type" value="Genomic_DNA"/>
</dbReference>
<accession>A0ABY8RDB4</accession>
<name>A0ABY8RDB4_9FLAO</name>
<keyword evidence="3" id="KW-1185">Reference proteome</keyword>
<gene>
    <name evidence="2" type="ORF">QGN23_11205</name>
</gene>
<evidence type="ECO:0000313" key="3">
    <source>
        <dbReference type="Proteomes" id="UP001241656"/>
    </source>
</evidence>
<feature type="domain" description="Cthe-2314-like HEPN" evidence="1">
    <location>
        <begin position="46"/>
        <end position="157"/>
    </location>
</feature>
<dbReference type="RefSeq" id="WP_282904389.1">
    <property type="nucleotide sequence ID" value="NZ_CP124855.1"/>
</dbReference>
<sequence length="237" mass="28197">MAAVKDLPEMQGEGNKRHLLTSIHKLNIDINSKFVALDGVMKDLEKVAVFLRLIPDKRFIDENNISELDYVKYHLEVFFHKVATGSDLLKLLVNVLFELNIENRNCNLNILKKKLPEEHHQNFIQLIEAYDKTFETIKFLRNKNSHEAKFYDDEFERLAMIDNLYRNSKKFDMETESLNLIMPVGYLEFKIKEWRKGKVEWITEAINAYEKYIDKIIENSVYIYFTKYKSWVEEKTG</sequence>